<dbReference type="OrthoDB" id="9811804at2"/>
<dbReference type="GO" id="GO:0005829">
    <property type="term" value="C:cytosol"/>
    <property type="evidence" value="ECO:0007669"/>
    <property type="project" value="TreeGrafter"/>
</dbReference>
<dbReference type="InterPro" id="IPR053905">
    <property type="entry name" value="EF-G-like_DII"/>
</dbReference>
<dbReference type="SUPFAM" id="SSF52540">
    <property type="entry name" value="P-loop containing nucleoside triphosphate hydrolases"/>
    <property type="match status" value="1"/>
</dbReference>
<keyword evidence="5 10" id="KW-0396">Initiation factor</keyword>
<proteinExistence type="inferred from homology"/>
<dbReference type="FunFam" id="3.40.50.10050:FF:000001">
    <property type="entry name" value="Translation initiation factor IF-2"/>
    <property type="match status" value="1"/>
</dbReference>
<feature type="binding site" evidence="10">
    <location>
        <begin position="140"/>
        <end position="147"/>
    </location>
    <ligand>
        <name>GTP</name>
        <dbReference type="ChEBI" id="CHEBI:37565"/>
    </ligand>
</feature>
<dbReference type="InterPro" id="IPR000178">
    <property type="entry name" value="TF_IF2_bacterial-like"/>
</dbReference>
<dbReference type="PANTHER" id="PTHR43381">
    <property type="entry name" value="TRANSLATION INITIATION FACTOR IF-2-RELATED"/>
    <property type="match status" value="1"/>
</dbReference>
<evidence type="ECO:0000256" key="4">
    <source>
        <dbReference type="ARBA" id="ARBA00022490"/>
    </source>
</evidence>
<dbReference type="GO" id="GO:0003924">
    <property type="term" value="F:GTPase activity"/>
    <property type="evidence" value="ECO:0007669"/>
    <property type="project" value="UniProtKB-UniRule"/>
</dbReference>
<evidence type="ECO:0000313" key="13">
    <source>
        <dbReference type="Proteomes" id="UP000232227"/>
    </source>
</evidence>
<evidence type="ECO:0000256" key="9">
    <source>
        <dbReference type="ARBA" id="ARBA00025162"/>
    </source>
</evidence>
<name>A0A291IR87_9MOLU</name>
<dbReference type="Pfam" id="PF11987">
    <property type="entry name" value="IF-2"/>
    <property type="match status" value="1"/>
</dbReference>
<dbReference type="FunFam" id="2.40.30.10:FF:000007">
    <property type="entry name" value="Translation initiation factor IF-2"/>
    <property type="match status" value="1"/>
</dbReference>
<evidence type="ECO:0000256" key="2">
    <source>
        <dbReference type="ARBA" id="ARBA00007733"/>
    </source>
</evidence>
<dbReference type="NCBIfam" id="TIGR00231">
    <property type="entry name" value="small_GTP"/>
    <property type="match status" value="1"/>
</dbReference>
<reference evidence="12 13" key="1">
    <citation type="submission" date="2017-09" db="EMBL/GenBank/DDBJ databases">
        <title>SPAdes assembly of the Mesoplasma lactucae genome.</title>
        <authorList>
            <person name="Knight T.F."/>
            <person name="Rubinstein R."/>
            <person name="Citino T."/>
        </authorList>
    </citation>
    <scope>NUCLEOTIDE SEQUENCE [LARGE SCALE GENOMIC DNA]</scope>
    <source>
        <strain evidence="12 13">831-C4</strain>
    </source>
</reference>
<dbReference type="Proteomes" id="UP000232227">
    <property type="component" value="Chromosome"/>
</dbReference>
<evidence type="ECO:0000256" key="3">
    <source>
        <dbReference type="ARBA" id="ARBA00020675"/>
    </source>
</evidence>
<dbReference type="PANTHER" id="PTHR43381:SF5">
    <property type="entry name" value="TR-TYPE G DOMAIN-CONTAINING PROTEIN"/>
    <property type="match status" value="1"/>
</dbReference>
<feature type="binding site" evidence="10">
    <location>
        <begin position="242"/>
        <end position="245"/>
    </location>
    <ligand>
        <name>GTP</name>
        <dbReference type="ChEBI" id="CHEBI:37565"/>
    </ligand>
</feature>
<dbReference type="SUPFAM" id="SSF50447">
    <property type="entry name" value="Translation proteins"/>
    <property type="match status" value="2"/>
</dbReference>
<comment type="subcellular location">
    <subcellularLocation>
        <location evidence="1 10">Cytoplasm</location>
    </subcellularLocation>
</comment>
<dbReference type="InterPro" id="IPR005225">
    <property type="entry name" value="Small_GTP-bd"/>
</dbReference>
<dbReference type="RefSeq" id="WP_096862743.1">
    <property type="nucleotide sequence ID" value="NZ_CP023668.1"/>
</dbReference>
<keyword evidence="13" id="KW-1185">Reference proteome</keyword>
<evidence type="ECO:0000256" key="5">
    <source>
        <dbReference type="ARBA" id="ARBA00022540"/>
    </source>
</evidence>
<dbReference type="AlphaFoldDB" id="A0A291IR87"/>
<dbReference type="CDD" id="cd03692">
    <property type="entry name" value="mtIF2_IVc"/>
    <property type="match status" value="1"/>
</dbReference>
<dbReference type="HAMAP" id="MF_00100_B">
    <property type="entry name" value="IF_2_B"/>
    <property type="match status" value="1"/>
</dbReference>
<dbReference type="KEGG" id="mlac:CP520_01630"/>
<organism evidence="12 13">
    <name type="scientific">Mesoplasma lactucae ATCC 49193</name>
    <dbReference type="NCBI Taxonomy" id="81460"/>
    <lineage>
        <taxon>Bacteria</taxon>
        <taxon>Bacillati</taxon>
        <taxon>Mycoplasmatota</taxon>
        <taxon>Mollicutes</taxon>
        <taxon>Entomoplasmatales</taxon>
        <taxon>Entomoplasmataceae</taxon>
        <taxon>Mesoplasma</taxon>
    </lineage>
</organism>
<dbReference type="InterPro" id="IPR006847">
    <property type="entry name" value="IF2_N"/>
</dbReference>
<keyword evidence="7 10" id="KW-0648">Protein biosynthesis</keyword>
<evidence type="ECO:0000256" key="10">
    <source>
        <dbReference type="HAMAP-Rule" id="MF_00100"/>
    </source>
</evidence>
<dbReference type="Gene3D" id="2.40.30.10">
    <property type="entry name" value="Translation factors"/>
    <property type="match status" value="2"/>
</dbReference>
<feature type="binding site" evidence="10">
    <location>
        <begin position="188"/>
        <end position="192"/>
    </location>
    <ligand>
        <name>GTP</name>
        <dbReference type="ChEBI" id="CHEBI:37565"/>
    </ligand>
</feature>
<dbReference type="NCBIfam" id="TIGR00487">
    <property type="entry name" value="IF-2"/>
    <property type="match status" value="1"/>
</dbReference>
<keyword evidence="8 10" id="KW-0342">GTP-binding</keyword>
<dbReference type="CDD" id="cd01887">
    <property type="entry name" value="IF2_eIF5B"/>
    <property type="match status" value="1"/>
</dbReference>
<accession>A0A291IR87</accession>
<dbReference type="Pfam" id="PF04760">
    <property type="entry name" value="IF2_N"/>
    <property type="match status" value="1"/>
</dbReference>
<dbReference type="InterPro" id="IPR027417">
    <property type="entry name" value="P-loop_NTPase"/>
</dbReference>
<dbReference type="CDD" id="cd03702">
    <property type="entry name" value="IF2_mtIF2_II"/>
    <property type="match status" value="1"/>
</dbReference>
<sequence>MAKTKKDINKDNKANKSKREIERQRNDRHAKAIKNKLKEEKTTGLVDGVFVYTGPLTIAEFANKINKPVTEIVKYFFKKGMMLNQNFILNEDQIGELALEYGYDFKKENSVTKENLLETFEVEDTPESLVERAPIVTIMGHVDHGKTTLLDALRHTNVTKGEAGGITQAIGAYQAIAPRSKKKITFIDTPGHEAFTEMRSRGANATDIIILVVAADDGVMPQTEEAIDHAKNAGVPIIVFINKMDKPDANPDRVKSELMERGIVTEEWGGDIPFIEGSARENIGLDDLLDTILLVAEVEDLKANPNKFASGVVIEAHLDKARGPVASILVQQGTLRLRDILVAGGTHGTIRDIRDDKNKAITQAGPSTPVQIVGLNEVPQPGDKFLVLNDEKIARDIAEAQAQKIARDAMQGSKIVTLDSIKSQIEEGDLKNLNIIVKADTQGSVEALKSSLMKLEIPGVTIDIIRSGVGAITNTDVTLAQTANALLYGFNVRPSSEVRQLIDERGVDLRLHNIIYKVIEELEQAAKGLLDPEMVEKIEGDAEVRATFKHSAVGTIAGCQIIDGTIHRKDKVRLIRNGVVIYDGEIAGLKHEKDDIKEAKKGAECGITIKNFNDIKVGDVIEAYKIEEVEVK</sequence>
<dbReference type="FunFam" id="3.40.50.300:FF:000019">
    <property type="entry name" value="Translation initiation factor IF-2"/>
    <property type="match status" value="1"/>
</dbReference>
<dbReference type="InterPro" id="IPR036925">
    <property type="entry name" value="TIF_IF2_dom3_sf"/>
</dbReference>
<dbReference type="InterPro" id="IPR044145">
    <property type="entry name" value="IF2_II"/>
</dbReference>
<evidence type="ECO:0000313" key="12">
    <source>
        <dbReference type="EMBL" id="ATG97455.1"/>
    </source>
</evidence>
<keyword evidence="4 10" id="KW-0963">Cytoplasm</keyword>
<dbReference type="Gene3D" id="3.40.50.300">
    <property type="entry name" value="P-loop containing nucleotide triphosphate hydrolases"/>
    <property type="match status" value="1"/>
</dbReference>
<dbReference type="InterPro" id="IPR023115">
    <property type="entry name" value="TIF_IF2_dom3"/>
</dbReference>
<dbReference type="Gene3D" id="3.40.50.10050">
    <property type="entry name" value="Translation initiation factor IF- 2, domain 3"/>
    <property type="match status" value="1"/>
</dbReference>
<comment type="similarity">
    <text evidence="2 10 11">Belongs to the TRAFAC class translation factor GTPase superfamily. Classic translation factor GTPase family. IF-2 subfamily.</text>
</comment>
<protein>
    <recommendedName>
        <fullName evidence="3 10">Translation initiation factor IF-2</fullName>
    </recommendedName>
</protein>
<gene>
    <name evidence="10" type="primary">infB</name>
    <name evidence="12" type="ORF">CP520_01630</name>
</gene>
<evidence type="ECO:0000256" key="11">
    <source>
        <dbReference type="RuleBase" id="RU000644"/>
    </source>
</evidence>
<evidence type="ECO:0000256" key="7">
    <source>
        <dbReference type="ARBA" id="ARBA00022917"/>
    </source>
</evidence>
<dbReference type="InterPro" id="IPR015760">
    <property type="entry name" value="TIF_IF2"/>
</dbReference>
<dbReference type="InterPro" id="IPR000795">
    <property type="entry name" value="T_Tr_GTP-bd_dom"/>
</dbReference>
<dbReference type="InterPro" id="IPR004161">
    <property type="entry name" value="EFTu-like_2"/>
</dbReference>
<dbReference type="InterPro" id="IPR009000">
    <property type="entry name" value="Transl_B-barrel_sf"/>
</dbReference>
<dbReference type="GO" id="GO:0003743">
    <property type="term" value="F:translation initiation factor activity"/>
    <property type="evidence" value="ECO:0007669"/>
    <property type="project" value="UniProtKB-UniRule"/>
</dbReference>
<dbReference type="FunFam" id="2.40.30.10:FF:000008">
    <property type="entry name" value="Translation initiation factor IF-2"/>
    <property type="match status" value="1"/>
</dbReference>
<dbReference type="Pfam" id="PF22042">
    <property type="entry name" value="EF-G_D2"/>
    <property type="match status" value="1"/>
</dbReference>
<evidence type="ECO:0000256" key="6">
    <source>
        <dbReference type="ARBA" id="ARBA00022741"/>
    </source>
</evidence>
<comment type="caution">
    <text evidence="10">Lacks conserved residue(s) required for the propagation of feature annotation.</text>
</comment>
<evidence type="ECO:0000256" key="8">
    <source>
        <dbReference type="ARBA" id="ARBA00023134"/>
    </source>
</evidence>
<dbReference type="EMBL" id="CP023668">
    <property type="protein sequence ID" value="ATG97455.1"/>
    <property type="molecule type" value="Genomic_DNA"/>
</dbReference>
<evidence type="ECO:0000256" key="1">
    <source>
        <dbReference type="ARBA" id="ARBA00004496"/>
    </source>
</evidence>
<dbReference type="Pfam" id="PF00009">
    <property type="entry name" value="GTP_EFTU"/>
    <property type="match status" value="1"/>
</dbReference>
<dbReference type="SUPFAM" id="SSF52156">
    <property type="entry name" value="Initiation factor IF2/eIF5b, domain 3"/>
    <property type="match status" value="1"/>
</dbReference>
<dbReference type="GO" id="GO:0005525">
    <property type="term" value="F:GTP binding"/>
    <property type="evidence" value="ECO:0007669"/>
    <property type="project" value="UniProtKB-KW"/>
</dbReference>
<comment type="function">
    <text evidence="9 10 11">One of the essential components for the initiation of protein synthesis. Protects formylmethionyl-tRNA from spontaneous hydrolysis and promotes its binding to the 30S ribosomal subunits. Also involved in the hydrolysis of GTP during the formation of the 70S ribosomal complex.</text>
</comment>
<keyword evidence="6 10" id="KW-0547">Nucleotide-binding</keyword>
<dbReference type="Pfam" id="PF03144">
    <property type="entry name" value="GTP_EFTU_D2"/>
    <property type="match status" value="1"/>
</dbReference>
<dbReference type="PROSITE" id="PS51722">
    <property type="entry name" value="G_TR_2"/>
    <property type="match status" value="1"/>
</dbReference>
<dbReference type="PRINTS" id="PR00315">
    <property type="entry name" value="ELONGATNFCT"/>
</dbReference>